<dbReference type="PANTHER" id="PTHR45677">
    <property type="entry name" value="GLUTAMATE DECARBOXYLASE-RELATED"/>
    <property type="match status" value="1"/>
</dbReference>
<reference evidence="8" key="1">
    <citation type="submission" date="2021-01" db="EMBL/GenBank/DDBJ databases">
        <title>Fulvivirga kasyanovii gen. nov., sp nov., a novel member of the phylum Bacteroidetes isolated from seawater in a mussel farm.</title>
        <authorList>
            <person name="Zhao L.-H."/>
            <person name="Wang Z.-J."/>
        </authorList>
    </citation>
    <scope>NUCLEOTIDE SEQUENCE</scope>
    <source>
        <strain evidence="8">29W222</strain>
    </source>
</reference>
<keyword evidence="8" id="KW-0032">Aminotransferase</keyword>
<evidence type="ECO:0000256" key="5">
    <source>
        <dbReference type="ARBA" id="ARBA00023239"/>
    </source>
</evidence>
<dbReference type="Gene3D" id="3.90.1150.10">
    <property type="entry name" value="Aspartate Aminotransferase, domain 1"/>
    <property type="match status" value="1"/>
</dbReference>
<dbReference type="Proteomes" id="UP000614216">
    <property type="component" value="Unassembled WGS sequence"/>
</dbReference>
<dbReference type="GO" id="GO:0016831">
    <property type="term" value="F:carboxy-lyase activity"/>
    <property type="evidence" value="ECO:0007669"/>
    <property type="project" value="UniProtKB-KW"/>
</dbReference>
<evidence type="ECO:0000256" key="2">
    <source>
        <dbReference type="ARBA" id="ARBA00009533"/>
    </source>
</evidence>
<keyword evidence="9" id="KW-1185">Reference proteome</keyword>
<evidence type="ECO:0000256" key="7">
    <source>
        <dbReference type="RuleBase" id="RU000382"/>
    </source>
</evidence>
<dbReference type="CDD" id="cd06450">
    <property type="entry name" value="DOPA_deC_like"/>
    <property type="match status" value="1"/>
</dbReference>
<dbReference type="GO" id="GO:0030170">
    <property type="term" value="F:pyridoxal phosphate binding"/>
    <property type="evidence" value="ECO:0007669"/>
    <property type="project" value="InterPro"/>
</dbReference>
<dbReference type="AlphaFoldDB" id="A0A937KCS3"/>
<dbReference type="GO" id="GO:0019752">
    <property type="term" value="P:carboxylic acid metabolic process"/>
    <property type="evidence" value="ECO:0007669"/>
    <property type="project" value="InterPro"/>
</dbReference>
<keyword evidence="3" id="KW-0210">Decarboxylase</keyword>
<dbReference type="InterPro" id="IPR015421">
    <property type="entry name" value="PyrdxlP-dep_Trfase_major"/>
</dbReference>
<evidence type="ECO:0000313" key="8">
    <source>
        <dbReference type="EMBL" id="MBL6447827.1"/>
    </source>
</evidence>
<dbReference type="Pfam" id="PF00282">
    <property type="entry name" value="Pyridoxal_deC"/>
    <property type="match status" value="1"/>
</dbReference>
<dbReference type="GO" id="GO:0008483">
    <property type="term" value="F:transaminase activity"/>
    <property type="evidence" value="ECO:0007669"/>
    <property type="project" value="UniProtKB-KW"/>
</dbReference>
<dbReference type="InterPro" id="IPR002129">
    <property type="entry name" value="PyrdxlP-dep_de-COase"/>
</dbReference>
<dbReference type="InterPro" id="IPR015424">
    <property type="entry name" value="PyrdxlP-dep_Trfase"/>
</dbReference>
<dbReference type="Gene3D" id="3.40.640.10">
    <property type="entry name" value="Type I PLP-dependent aspartate aminotransferase-like (Major domain)"/>
    <property type="match status" value="1"/>
</dbReference>
<comment type="cofactor">
    <cofactor evidence="1 6 7">
        <name>pyridoxal 5'-phosphate</name>
        <dbReference type="ChEBI" id="CHEBI:597326"/>
    </cofactor>
</comment>
<dbReference type="SUPFAM" id="SSF53383">
    <property type="entry name" value="PLP-dependent transferases"/>
    <property type="match status" value="1"/>
</dbReference>
<feature type="modified residue" description="N6-(pyridoxal phosphate)lysine" evidence="6">
    <location>
        <position position="327"/>
    </location>
</feature>
<proteinExistence type="inferred from homology"/>
<dbReference type="Gene3D" id="1.20.1650.10">
    <property type="entry name" value="PLP-dependent transferases"/>
    <property type="match status" value="1"/>
</dbReference>
<dbReference type="InterPro" id="IPR015422">
    <property type="entry name" value="PyrdxlP-dep_Trfase_small"/>
</dbReference>
<name>A0A937KCS3_9BACT</name>
<comment type="similarity">
    <text evidence="2 7">Belongs to the group II decarboxylase family.</text>
</comment>
<sequence length="512" mass="57635">MNFEKNNTTLLDQVIRSTSNKYFFNDLPENKFLYQKSIHEAANAVVNHLESRDTPFTGVSVEAIAEKFEKIFLDNESSLTLNETLEELKELYLNDAVNFHHNKYVAHLNCPVLTPALAAEVIISAINTSMDTWDQSIGGTFIELKLINWTLDHMGYPADADGIFTSGGTQSNLMGLLLARDQFIKTNYSIDPKMQGLPAEASKFRIFCSDVSHFSLKKNASLLGLGQNAIVPVAVDNHFRMDMSALEQAIEIEKAKGNIPIAVVGTAGTTDMGAIDPLTEIAAMAQQYGLWFHVDAAYGGGLLLSDKHKHKLKGLELSDSATIDYHKTYFQPVSSSAFFMRHKKYIDHIKYHADYLNSKEQEDEGIPNMVKKSIQTTRRFDALKLWLTLRVMGRRRLGQYIDDIIQLAQDTAMLLRTSGDFEVLNQPGISAILFRYQPFQKGQALSEEQLSRLNAYIRKAMFNEGEAVIASTKVNGSVYLKFTLLNPLTSVQDMEEIIHIIKKHGQEFFRNN</sequence>
<evidence type="ECO:0000256" key="3">
    <source>
        <dbReference type="ARBA" id="ARBA00022793"/>
    </source>
</evidence>
<accession>A0A937KCS3</accession>
<organism evidence="8 9">
    <name type="scientific">Fulvivirga marina</name>
    <dbReference type="NCBI Taxonomy" id="2494733"/>
    <lineage>
        <taxon>Bacteria</taxon>
        <taxon>Pseudomonadati</taxon>
        <taxon>Bacteroidota</taxon>
        <taxon>Cytophagia</taxon>
        <taxon>Cytophagales</taxon>
        <taxon>Fulvivirgaceae</taxon>
        <taxon>Fulvivirga</taxon>
    </lineage>
</organism>
<dbReference type="GO" id="GO:0005737">
    <property type="term" value="C:cytoplasm"/>
    <property type="evidence" value="ECO:0007669"/>
    <property type="project" value="TreeGrafter"/>
</dbReference>
<dbReference type="EMBL" id="JAEUGD010000053">
    <property type="protein sequence ID" value="MBL6447827.1"/>
    <property type="molecule type" value="Genomic_DNA"/>
</dbReference>
<keyword evidence="4 6" id="KW-0663">Pyridoxal phosphate</keyword>
<keyword evidence="5 7" id="KW-0456">Lyase</keyword>
<evidence type="ECO:0000256" key="1">
    <source>
        <dbReference type="ARBA" id="ARBA00001933"/>
    </source>
</evidence>
<dbReference type="RefSeq" id="WP_202857360.1">
    <property type="nucleotide sequence ID" value="NZ_JAEUGD010000053.1"/>
</dbReference>
<gene>
    <name evidence="8" type="ORF">JMN32_16020</name>
</gene>
<dbReference type="PANTHER" id="PTHR45677:SF8">
    <property type="entry name" value="CYSTEINE SULFINIC ACID DECARBOXYLASE"/>
    <property type="match status" value="1"/>
</dbReference>
<protein>
    <submittedName>
        <fullName evidence="8">Aspartate aminotransferase family protein</fullName>
    </submittedName>
</protein>
<keyword evidence="8" id="KW-0808">Transferase</keyword>
<evidence type="ECO:0000256" key="4">
    <source>
        <dbReference type="ARBA" id="ARBA00022898"/>
    </source>
</evidence>
<evidence type="ECO:0000313" key="9">
    <source>
        <dbReference type="Proteomes" id="UP000614216"/>
    </source>
</evidence>
<comment type="caution">
    <text evidence="8">The sequence shown here is derived from an EMBL/GenBank/DDBJ whole genome shotgun (WGS) entry which is preliminary data.</text>
</comment>
<evidence type="ECO:0000256" key="6">
    <source>
        <dbReference type="PIRSR" id="PIRSR602129-50"/>
    </source>
</evidence>